<dbReference type="AlphaFoldDB" id="A0AAD4VL43"/>
<reference evidence="1 2" key="1">
    <citation type="journal article" date="2022" name="G3 (Bethesda)">
        <title>Whole-genome sequence and methylome profiling of the almond [Prunus dulcis (Mill.) D.A. Webb] cultivar 'Nonpareil'.</title>
        <authorList>
            <person name="D'Amico-Willman K.M."/>
            <person name="Ouma W.Z."/>
            <person name="Meulia T."/>
            <person name="Sideli G.M."/>
            <person name="Gradziel T.M."/>
            <person name="Fresnedo-Ramirez J."/>
        </authorList>
    </citation>
    <scope>NUCLEOTIDE SEQUENCE [LARGE SCALE GENOMIC DNA]</scope>
    <source>
        <strain evidence="1">Clone GOH B32 T37-40</strain>
    </source>
</reference>
<accession>A0AAD4VL43</accession>
<keyword evidence="2" id="KW-1185">Reference proteome</keyword>
<evidence type="ECO:0000313" key="1">
    <source>
        <dbReference type="EMBL" id="KAI5327074.1"/>
    </source>
</evidence>
<organism evidence="1 2">
    <name type="scientific">Prunus dulcis</name>
    <name type="common">Almond</name>
    <name type="synonym">Amygdalus dulcis</name>
    <dbReference type="NCBI Taxonomy" id="3755"/>
    <lineage>
        <taxon>Eukaryota</taxon>
        <taxon>Viridiplantae</taxon>
        <taxon>Streptophyta</taxon>
        <taxon>Embryophyta</taxon>
        <taxon>Tracheophyta</taxon>
        <taxon>Spermatophyta</taxon>
        <taxon>Magnoliopsida</taxon>
        <taxon>eudicotyledons</taxon>
        <taxon>Gunneridae</taxon>
        <taxon>Pentapetalae</taxon>
        <taxon>rosids</taxon>
        <taxon>fabids</taxon>
        <taxon>Rosales</taxon>
        <taxon>Rosaceae</taxon>
        <taxon>Amygdaloideae</taxon>
        <taxon>Amygdaleae</taxon>
        <taxon>Prunus</taxon>
    </lineage>
</organism>
<gene>
    <name evidence="1" type="ORF">L3X38_026470</name>
</gene>
<sequence length="78" mass="8281">MGVMSPTSSLASLEPAMVLSLCTFSIGHWLRSCQALFSSNMIMELAIPCPGVLAGVGSDETSLVIFQILSDYLTLDLV</sequence>
<dbReference type="EMBL" id="JAJFAZ020000005">
    <property type="protein sequence ID" value="KAI5327074.1"/>
    <property type="molecule type" value="Genomic_DNA"/>
</dbReference>
<proteinExistence type="predicted"/>
<protein>
    <submittedName>
        <fullName evidence="1">Uncharacterized protein</fullName>
    </submittedName>
</protein>
<name>A0AAD4VL43_PRUDU</name>
<dbReference type="Proteomes" id="UP001054821">
    <property type="component" value="Chromosome 5"/>
</dbReference>
<evidence type="ECO:0000313" key="2">
    <source>
        <dbReference type="Proteomes" id="UP001054821"/>
    </source>
</evidence>
<comment type="caution">
    <text evidence="1">The sequence shown here is derived from an EMBL/GenBank/DDBJ whole genome shotgun (WGS) entry which is preliminary data.</text>
</comment>